<evidence type="ECO:0000313" key="2">
    <source>
        <dbReference type="EMBL" id="MBU3067758.1"/>
    </source>
</evidence>
<feature type="domain" description="Carboxymuconolactone decarboxylase-like" evidence="1">
    <location>
        <begin position="25"/>
        <end position="77"/>
    </location>
</feature>
<keyword evidence="3" id="KW-1185">Reference proteome</keyword>
<dbReference type="SUPFAM" id="SSF69118">
    <property type="entry name" value="AhpD-like"/>
    <property type="match status" value="1"/>
</dbReference>
<sequence length="226" mass="24860">MTIDNTPSLADELAGKIDVPPTSSGVLDTKLVELIRFAIDVSATHLYTPGIRRHIRRALELGATRDELLEVIELSSVIGINACATSTPILADELDRKGKRGEPATPAHPTPTCDRLRDRGEFNPRWESMYELVPDLLETFLEIKVALSRDGVLPALWIELLSVAGNAALTHMYEPGTRRHIQAALELGATREQVLEVLTIVAQQGNEVYESALPILDDESENLRGH</sequence>
<dbReference type="Gene3D" id="1.20.1290.10">
    <property type="entry name" value="AhpD-like"/>
    <property type="match status" value="1"/>
</dbReference>
<gene>
    <name evidence="2" type="ORF">KO481_40350</name>
</gene>
<dbReference type="Proteomes" id="UP000733379">
    <property type="component" value="Unassembled WGS sequence"/>
</dbReference>
<proteinExistence type="predicted"/>
<dbReference type="InterPro" id="IPR003779">
    <property type="entry name" value="CMD-like"/>
</dbReference>
<organism evidence="2 3">
    <name type="scientific">Nocardia albiluteola</name>
    <dbReference type="NCBI Taxonomy" id="2842303"/>
    <lineage>
        <taxon>Bacteria</taxon>
        <taxon>Bacillati</taxon>
        <taxon>Actinomycetota</taxon>
        <taxon>Actinomycetes</taxon>
        <taxon>Mycobacteriales</taxon>
        <taxon>Nocardiaceae</taxon>
        <taxon>Nocardia</taxon>
    </lineage>
</organism>
<evidence type="ECO:0000259" key="1">
    <source>
        <dbReference type="Pfam" id="PF02627"/>
    </source>
</evidence>
<dbReference type="PANTHER" id="PTHR33930">
    <property type="entry name" value="ALKYL HYDROPEROXIDE REDUCTASE AHPD"/>
    <property type="match status" value="1"/>
</dbReference>
<dbReference type="InterPro" id="IPR029032">
    <property type="entry name" value="AhpD-like"/>
</dbReference>
<accession>A0ABS6BBV0</accession>
<protein>
    <submittedName>
        <fullName evidence="2">Carboxymuconolactone decarboxylase family protein</fullName>
    </submittedName>
</protein>
<dbReference type="RefSeq" id="WP_215923840.1">
    <property type="nucleotide sequence ID" value="NZ_JAHKNI010000025.1"/>
</dbReference>
<name>A0ABS6BBV0_9NOCA</name>
<dbReference type="PANTHER" id="PTHR33930:SF2">
    <property type="entry name" value="BLR3452 PROTEIN"/>
    <property type="match status" value="1"/>
</dbReference>
<dbReference type="EMBL" id="JAHKNI010000025">
    <property type="protein sequence ID" value="MBU3067758.1"/>
    <property type="molecule type" value="Genomic_DNA"/>
</dbReference>
<comment type="caution">
    <text evidence="2">The sequence shown here is derived from an EMBL/GenBank/DDBJ whole genome shotgun (WGS) entry which is preliminary data.</text>
</comment>
<reference evidence="2 3" key="1">
    <citation type="submission" date="2021-06" db="EMBL/GenBank/DDBJ databases">
        <title>Actinomycetes sequencing.</title>
        <authorList>
            <person name="Shan Q."/>
        </authorList>
    </citation>
    <scope>NUCLEOTIDE SEQUENCE [LARGE SCALE GENOMIC DNA]</scope>
    <source>
        <strain evidence="2 3">NEAU-G5</strain>
    </source>
</reference>
<evidence type="ECO:0000313" key="3">
    <source>
        <dbReference type="Proteomes" id="UP000733379"/>
    </source>
</evidence>
<feature type="domain" description="Carboxymuconolactone decarboxylase-like" evidence="1">
    <location>
        <begin position="134"/>
        <end position="204"/>
    </location>
</feature>
<dbReference type="Pfam" id="PF02627">
    <property type="entry name" value="CMD"/>
    <property type="match status" value="2"/>
</dbReference>